<dbReference type="RefSeq" id="XP_004337192.1">
    <property type="nucleotide sequence ID" value="XM_004337144.1"/>
</dbReference>
<keyword evidence="2" id="KW-1133">Transmembrane helix</keyword>
<protein>
    <submittedName>
        <fullName evidence="4">Ubiquitinconjugating enzyme subfamily protein</fullName>
    </submittedName>
</protein>
<keyword evidence="2" id="KW-0812">Transmembrane</keyword>
<dbReference type="InterPro" id="IPR000608">
    <property type="entry name" value="UBC"/>
</dbReference>
<feature type="transmembrane region" description="Helical" evidence="2">
    <location>
        <begin position="241"/>
        <end position="258"/>
    </location>
</feature>
<accession>L8GPT2</accession>
<reference evidence="4 5" key="1">
    <citation type="journal article" date="2013" name="Genome Biol.">
        <title>Genome of Acanthamoeba castellanii highlights extensive lateral gene transfer and early evolution of tyrosine kinase signaling.</title>
        <authorList>
            <person name="Clarke M."/>
            <person name="Lohan A.J."/>
            <person name="Liu B."/>
            <person name="Lagkouvardos I."/>
            <person name="Roy S."/>
            <person name="Zafar N."/>
            <person name="Bertelli C."/>
            <person name="Schilde C."/>
            <person name="Kianianmomeni A."/>
            <person name="Burglin T.R."/>
            <person name="Frech C."/>
            <person name="Turcotte B."/>
            <person name="Kopec K.O."/>
            <person name="Synnott J.M."/>
            <person name="Choo C."/>
            <person name="Paponov I."/>
            <person name="Finkler A."/>
            <person name="Soon Heng Tan C."/>
            <person name="Hutchins A.P."/>
            <person name="Weinmeier T."/>
            <person name="Rattei T."/>
            <person name="Chu J.S."/>
            <person name="Gimenez G."/>
            <person name="Irimia M."/>
            <person name="Rigden D.J."/>
            <person name="Fitzpatrick D.A."/>
            <person name="Lorenzo-Morales J."/>
            <person name="Bateman A."/>
            <person name="Chiu C.H."/>
            <person name="Tang P."/>
            <person name="Hegemann P."/>
            <person name="Fromm H."/>
            <person name="Raoult D."/>
            <person name="Greub G."/>
            <person name="Miranda-Saavedra D."/>
            <person name="Chen N."/>
            <person name="Nash P."/>
            <person name="Ginger M.L."/>
            <person name="Horn M."/>
            <person name="Schaap P."/>
            <person name="Caler L."/>
            <person name="Loftus B."/>
        </authorList>
    </citation>
    <scope>NUCLEOTIDE SEQUENCE [LARGE SCALE GENOMIC DNA]</scope>
    <source>
        <strain evidence="4 5">Neff</strain>
    </source>
</reference>
<dbReference type="GeneID" id="14915681"/>
<dbReference type="STRING" id="1257118.L8GPT2"/>
<dbReference type="FunFam" id="3.10.110.10:FF:000086">
    <property type="entry name" value="Ubiquitin-conjugating enzyme E2 J1"/>
    <property type="match status" value="1"/>
</dbReference>
<dbReference type="VEuPathDB" id="AmoebaDB:ACA1_217720"/>
<dbReference type="Proteomes" id="UP000011083">
    <property type="component" value="Unassembled WGS sequence"/>
</dbReference>
<dbReference type="KEGG" id="acan:ACA1_217720"/>
<dbReference type="OrthoDB" id="1158011at2759"/>
<dbReference type="InterPro" id="IPR050113">
    <property type="entry name" value="Ub_conjugating_enzyme"/>
</dbReference>
<evidence type="ECO:0000313" key="5">
    <source>
        <dbReference type="Proteomes" id="UP000011083"/>
    </source>
</evidence>
<dbReference type="SMART" id="SM00212">
    <property type="entry name" value="UBCc"/>
    <property type="match status" value="1"/>
</dbReference>
<dbReference type="SUPFAM" id="SSF54495">
    <property type="entry name" value="UBC-like"/>
    <property type="match status" value="1"/>
</dbReference>
<dbReference type="OMA" id="FRPPDIM"/>
<dbReference type="PROSITE" id="PS50127">
    <property type="entry name" value="UBC_2"/>
    <property type="match status" value="1"/>
</dbReference>
<feature type="domain" description="UBC core" evidence="3">
    <location>
        <begin position="9"/>
        <end position="165"/>
    </location>
</feature>
<dbReference type="InterPro" id="IPR016135">
    <property type="entry name" value="UBQ-conjugating_enzyme/RWD"/>
</dbReference>
<evidence type="ECO:0000259" key="3">
    <source>
        <dbReference type="PROSITE" id="PS50127"/>
    </source>
</evidence>
<evidence type="ECO:0000256" key="2">
    <source>
        <dbReference type="SAM" id="Phobius"/>
    </source>
</evidence>
<feature type="region of interest" description="Disordered" evidence="1">
    <location>
        <begin position="157"/>
        <end position="233"/>
    </location>
</feature>
<dbReference type="Pfam" id="PF00179">
    <property type="entry name" value="UQ_con"/>
    <property type="match status" value="1"/>
</dbReference>
<keyword evidence="5" id="KW-1185">Reference proteome</keyword>
<proteinExistence type="predicted"/>
<evidence type="ECO:0000256" key="1">
    <source>
        <dbReference type="SAM" id="MobiDB-lite"/>
    </source>
</evidence>
<dbReference type="AlphaFoldDB" id="L8GPT2"/>
<feature type="compositionally biased region" description="Low complexity" evidence="1">
    <location>
        <begin position="189"/>
        <end position="229"/>
    </location>
</feature>
<gene>
    <name evidence="4" type="ORF">ACA1_217720</name>
</gene>
<dbReference type="CDD" id="cd23799">
    <property type="entry name" value="UBCc_UBE2J"/>
    <property type="match status" value="1"/>
</dbReference>
<name>L8GPT2_ACACF</name>
<dbReference type="Gene3D" id="3.10.110.10">
    <property type="entry name" value="Ubiquitin Conjugating Enzyme"/>
    <property type="match status" value="1"/>
</dbReference>
<sequence length="263" mass="29250">MEGYSPNNPSVKRILREMKEMEKDTSHEYSARALEDNIFEWHFTVRGPSGTPFEGGVYHGRILLPAEYPFKPPNIVWLTPNGRFDVGTKICLTISAHHPEHWQPSWSTLVALIGFLPTPGEGALGALDYSADERRALARKSVHFCCPKCGPIANILPPVSSSSSTSGNEEGEAPATPPVERRAEELGERQQQQQPEAQPWGGAPERAAEQQPQPHQVHGPPQQEQQQQEQQDHEIEGPAKLLNYIIIALFFAIVAVVMRKLTN</sequence>
<feature type="compositionally biased region" description="Basic and acidic residues" evidence="1">
    <location>
        <begin position="179"/>
        <end position="188"/>
    </location>
</feature>
<evidence type="ECO:0000313" key="4">
    <source>
        <dbReference type="EMBL" id="ELR15179.1"/>
    </source>
</evidence>
<dbReference type="EMBL" id="KB008036">
    <property type="protein sequence ID" value="ELR15179.1"/>
    <property type="molecule type" value="Genomic_DNA"/>
</dbReference>
<keyword evidence="2" id="KW-0472">Membrane</keyword>
<organism evidence="4 5">
    <name type="scientific">Acanthamoeba castellanii (strain ATCC 30010 / Neff)</name>
    <dbReference type="NCBI Taxonomy" id="1257118"/>
    <lineage>
        <taxon>Eukaryota</taxon>
        <taxon>Amoebozoa</taxon>
        <taxon>Discosea</taxon>
        <taxon>Longamoebia</taxon>
        <taxon>Centramoebida</taxon>
        <taxon>Acanthamoebidae</taxon>
        <taxon>Acanthamoeba</taxon>
    </lineage>
</organism>
<dbReference type="PANTHER" id="PTHR24067">
    <property type="entry name" value="UBIQUITIN-CONJUGATING ENZYME E2"/>
    <property type="match status" value="1"/>
</dbReference>